<reference evidence="10 11" key="1">
    <citation type="journal article" date="2021" name="Hortic Res">
        <title>Chromosome-scale assembly of the Dendrobium chrysotoxum genome enhances the understanding of orchid evolution.</title>
        <authorList>
            <person name="Zhang Y."/>
            <person name="Zhang G.Q."/>
            <person name="Zhang D."/>
            <person name="Liu X.D."/>
            <person name="Xu X.Y."/>
            <person name="Sun W.H."/>
            <person name="Yu X."/>
            <person name="Zhu X."/>
            <person name="Wang Z.W."/>
            <person name="Zhao X."/>
            <person name="Zhong W.Y."/>
            <person name="Chen H."/>
            <person name="Yin W.L."/>
            <person name="Huang T."/>
            <person name="Niu S.C."/>
            <person name="Liu Z.J."/>
        </authorList>
    </citation>
    <scope>NUCLEOTIDE SEQUENCE [LARGE SCALE GENOMIC DNA]</scope>
    <source>
        <strain evidence="10">Lindl</strain>
    </source>
</reference>
<comment type="caution">
    <text evidence="10">The sequence shown here is derived from an EMBL/GenBank/DDBJ whole genome shotgun (WGS) entry which is preliminary data.</text>
</comment>
<dbReference type="InterPro" id="IPR058678">
    <property type="entry name" value="ARM_PUB"/>
</dbReference>
<keyword evidence="11" id="KW-1185">Reference proteome</keyword>
<feature type="repeat" description="ARM" evidence="7">
    <location>
        <begin position="508"/>
        <end position="554"/>
    </location>
</feature>
<name>A0AAV7G468_DENCH</name>
<dbReference type="InterPro" id="IPR013083">
    <property type="entry name" value="Znf_RING/FYVE/PHD"/>
</dbReference>
<evidence type="ECO:0000256" key="2">
    <source>
        <dbReference type="ARBA" id="ARBA00004906"/>
    </source>
</evidence>
<keyword evidence="6" id="KW-0833">Ubl conjugation pathway</keyword>
<evidence type="ECO:0000256" key="3">
    <source>
        <dbReference type="ARBA" id="ARBA00012483"/>
    </source>
</evidence>
<dbReference type="SMART" id="SM00504">
    <property type="entry name" value="Ubox"/>
    <property type="match status" value="1"/>
</dbReference>
<dbReference type="InterPro" id="IPR003613">
    <property type="entry name" value="Ubox_domain"/>
</dbReference>
<dbReference type="PANTHER" id="PTHR23315">
    <property type="entry name" value="U BOX DOMAIN-CONTAINING"/>
    <property type="match status" value="1"/>
</dbReference>
<feature type="compositionally biased region" description="Polar residues" evidence="8">
    <location>
        <begin position="270"/>
        <end position="305"/>
    </location>
</feature>
<evidence type="ECO:0000256" key="7">
    <source>
        <dbReference type="PROSITE-ProRule" id="PRU00259"/>
    </source>
</evidence>
<dbReference type="Proteomes" id="UP000775213">
    <property type="component" value="Unassembled WGS sequence"/>
</dbReference>
<evidence type="ECO:0000313" key="10">
    <source>
        <dbReference type="EMBL" id="KAH0450940.1"/>
    </source>
</evidence>
<dbReference type="PROSITE" id="PS51698">
    <property type="entry name" value="U_BOX"/>
    <property type="match status" value="1"/>
</dbReference>
<dbReference type="Gene3D" id="3.30.40.10">
    <property type="entry name" value="Zinc/RING finger domain, C3HC4 (zinc finger)"/>
    <property type="match status" value="1"/>
</dbReference>
<accession>A0AAV7G468</accession>
<dbReference type="Gene3D" id="1.25.10.10">
    <property type="entry name" value="Leucine-rich Repeat Variant"/>
    <property type="match status" value="2"/>
</dbReference>
<dbReference type="FunFam" id="3.30.40.10:FF:000114">
    <property type="entry name" value="RING-type E3 ubiquitin transferase"/>
    <property type="match status" value="1"/>
</dbReference>
<dbReference type="CDD" id="cd16664">
    <property type="entry name" value="RING-Ubox_PUB"/>
    <property type="match status" value="1"/>
</dbReference>
<evidence type="ECO:0000256" key="6">
    <source>
        <dbReference type="ARBA" id="ARBA00022786"/>
    </source>
</evidence>
<dbReference type="SUPFAM" id="SSF57850">
    <property type="entry name" value="RING/U-box"/>
    <property type="match status" value="1"/>
</dbReference>
<evidence type="ECO:0000256" key="4">
    <source>
        <dbReference type="ARBA" id="ARBA00022679"/>
    </source>
</evidence>
<dbReference type="GO" id="GO:0016567">
    <property type="term" value="P:protein ubiquitination"/>
    <property type="evidence" value="ECO:0007669"/>
    <property type="project" value="InterPro"/>
</dbReference>
<dbReference type="GO" id="GO:0061630">
    <property type="term" value="F:ubiquitin protein ligase activity"/>
    <property type="evidence" value="ECO:0007669"/>
    <property type="project" value="UniProtKB-EC"/>
</dbReference>
<dbReference type="SMART" id="SM00185">
    <property type="entry name" value="ARM"/>
    <property type="match status" value="3"/>
</dbReference>
<dbReference type="InterPro" id="IPR011989">
    <property type="entry name" value="ARM-like"/>
</dbReference>
<dbReference type="EMBL" id="JAGFBR010000018">
    <property type="protein sequence ID" value="KAH0450940.1"/>
    <property type="molecule type" value="Genomic_DNA"/>
</dbReference>
<dbReference type="PANTHER" id="PTHR23315:SF284">
    <property type="entry name" value="U-BOX DOMAIN-CONTAINING PROTEIN 7"/>
    <property type="match status" value="1"/>
</dbReference>
<keyword evidence="4" id="KW-0808">Transferase</keyword>
<evidence type="ECO:0000313" key="11">
    <source>
        <dbReference type="Proteomes" id="UP000775213"/>
    </source>
</evidence>
<sequence length="806" mass="88734">MREGFPSRLISVEELVGKFTCFTSRSGSMEWMLIVPIWLRGAMDAAEVEENLFAFSDAKLHGGMCRQLSAILYKILAIFPVLEEARPRSKSGIQALCSLHVNLDKSKNLLQHCSECSKLYLAITGDSILMKFEKARCALQESLTNVQDIVPQAIGYQIMEIVGELERTVFILDHVEKKAGDEMISLLQKKNSDGGSNDSVGIEVFHQAVLKLGITSSRAALSERRALNKLIERARAEEDKRKESVVAYLLHLTRKYSKLFRNDTPDDSDSQGSNPCSPTVPGSSDGSNNDFGRQLSRQASFSSKPHNGRSEEIPTPPEEFRCPISLQIMHEPVIISSGQTYERVCIEKWFKDGHNTCPKTQQKLTHFSLTPNFCVKGLIASWCQQNGFPVPDGPPASLDLNSWRLSLPARSASDSRSIGSLKSCDEAAKRSTPEESGGFTEEHIPDDPSNTNTSDATGSKEQEFERYESLLEILRDGKSRTKQHKAIEEIRFLLKDDGEARIYMGANRFVEALVQFLKSATDEGDEKAQEVGALALFNLAVNNSRNKDIILSAGVIPLLEKMISNPMTCESATALYLNLSCLERAKPIIASSQAVPILVQLLSPESSHSTSCKHDALFCLFNLSSHAPTVNHLISAGIIDGLHFLLSNNGTPTVSPWSEKALAILASIASCQPAMNEMVSTPGLISSIATALNIGQPPVQEQAVSCLLTLCAGDESSCCTVLQEGVIPALVSVSANGTQRGKEKARKLLKLFREQRQREPSPSREFVEARTIGVIETTQEPKPFAKSRSARIVRTVSSFWKPKHRW</sequence>
<feature type="domain" description="U-box" evidence="9">
    <location>
        <begin position="315"/>
        <end position="389"/>
    </location>
</feature>
<dbReference type="PROSITE" id="PS50176">
    <property type="entry name" value="ARM_REPEAT"/>
    <property type="match status" value="1"/>
</dbReference>
<feature type="compositionally biased region" description="Basic and acidic residues" evidence="8">
    <location>
        <begin position="423"/>
        <end position="433"/>
    </location>
</feature>
<gene>
    <name evidence="10" type="ORF">IEQ34_021632</name>
</gene>
<dbReference type="InterPro" id="IPR000225">
    <property type="entry name" value="Armadillo"/>
</dbReference>
<keyword evidence="5" id="KW-0677">Repeat</keyword>
<dbReference type="AlphaFoldDB" id="A0AAV7G468"/>
<comment type="pathway">
    <text evidence="2">Protein modification; protein ubiquitination.</text>
</comment>
<evidence type="ECO:0000259" key="9">
    <source>
        <dbReference type="PROSITE" id="PS51698"/>
    </source>
</evidence>
<evidence type="ECO:0000256" key="8">
    <source>
        <dbReference type="SAM" id="MobiDB-lite"/>
    </source>
</evidence>
<dbReference type="Pfam" id="PF25598">
    <property type="entry name" value="ARM_PUB"/>
    <property type="match status" value="1"/>
</dbReference>
<protein>
    <recommendedName>
        <fullName evidence="3">RING-type E3 ubiquitin transferase</fullName>
        <ecNumber evidence="3">2.3.2.27</ecNumber>
    </recommendedName>
</protein>
<feature type="region of interest" description="Disordered" evidence="8">
    <location>
        <begin position="260"/>
        <end position="318"/>
    </location>
</feature>
<organism evidence="10 11">
    <name type="scientific">Dendrobium chrysotoxum</name>
    <name type="common">Orchid</name>
    <dbReference type="NCBI Taxonomy" id="161865"/>
    <lineage>
        <taxon>Eukaryota</taxon>
        <taxon>Viridiplantae</taxon>
        <taxon>Streptophyta</taxon>
        <taxon>Embryophyta</taxon>
        <taxon>Tracheophyta</taxon>
        <taxon>Spermatophyta</taxon>
        <taxon>Magnoliopsida</taxon>
        <taxon>Liliopsida</taxon>
        <taxon>Asparagales</taxon>
        <taxon>Orchidaceae</taxon>
        <taxon>Epidendroideae</taxon>
        <taxon>Malaxideae</taxon>
        <taxon>Dendrobiinae</taxon>
        <taxon>Dendrobium</taxon>
    </lineage>
</organism>
<dbReference type="SUPFAM" id="SSF48371">
    <property type="entry name" value="ARM repeat"/>
    <property type="match status" value="1"/>
</dbReference>
<feature type="region of interest" description="Disordered" evidence="8">
    <location>
        <begin position="414"/>
        <end position="462"/>
    </location>
</feature>
<evidence type="ECO:0000256" key="5">
    <source>
        <dbReference type="ARBA" id="ARBA00022737"/>
    </source>
</evidence>
<proteinExistence type="predicted"/>
<dbReference type="Pfam" id="PF04564">
    <property type="entry name" value="U-box"/>
    <property type="match status" value="1"/>
</dbReference>
<dbReference type="EC" id="2.3.2.27" evidence="3"/>
<comment type="catalytic activity">
    <reaction evidence="1">
        <text>S-ubiquitinyl-[E2 ubiquitin-conjugating enzyme]-L-cysteine + [acceptor protein]-L-lysine = [E2 ubiquitin-conjugating enzyme]-L-cysteine + N(6)-ubiquitinyl-[acceptor protein]-L-lysine.</text>
        <dbReference type="EC" id="2.3.2.27"/>
    </reaction>
</comment>
<dbReference type="InterPro" id="IPR045210">
    <property type="entry name" value="RING-Ubox_PUB"/>
</dbReference>
<dbReference type="InterPro" id="IPR016024">
    <property type="entry name" value="ARM-type_fold"/>
</dbReference>
<feature type="compositionally biased region" description="Polar residues" evidence="8">
    <location>
        <begin position="448"/>
        <end position="457"/>
    </location>
</feature>
<evidence type="ECO:0000256" key="1">
    <source>
        <dbReference type="ARBA" id="ARBA00000900"/>
    </source>
</evidence>